<protein>
    <recommendedName>
        <fullName evidence="1">At1g61320/AtMIF1 LRR domain-containing protein</fullName>
    </recommendedName>
</protein>
<evidence type="ECO:0000313" key="2">
    <source>
        <dbReference type="EMBL" id="RWR88222.1"/>
    </source>
</evidence>
<dbReference type="Proteomes" id="UP000283530">
    <property type="component" value="Unassembled WGS sequence"/>
</dbReference>
<dbReference type="InterPro" id="IPR055357">
    <property type="entry name" value="LRR_At1g61320_AtMIF1"/>
</dbReference>
<dbReference type="SUPFAM" id="SSF52047">
    <property type="entry name" value="RNI-like"/>
    <property type="match status" value="1"/>
</dbReference>
<name>A0A3S3MXQ2_9MAGN</name>
<dbReference type="STRING" id="337451.A0A3S3MXQ2"/>
<proteinExistence type="predicted"/>
<dbReference type="Gene3D" id="3.80.10.10">
    <property type="entry name" value="Ribonuclease Inhibitor"/>
    <property type="match status" value="1"/>
</dbReference>
<dbReference type="InterPro" id="IPR053772">
    <property type="entry name" value="At1g61320/At1g61330-like"/>
</dbReference>
<reference evidence="2 4" key="1">
    <citation type="journal article" date="2019" name="Nat. Plants">
        <title>Stout camphor tree genome fills gaps in understanding of flowering plant genome evolution.</title>
        <authorList>
            <person name="Chaw S.M."/>
            <person name="Liu Y.C."/>
            <person name="Wu Y.W."/>
            <person name="Wang H.Y."/>
            <person name="Lin C.I."/>
            <person name="Wu C.S."/>
            <person name="Ke H.M."/>
            <person name="Chang L.Y."/>
            <person name="Hsu C.Y."/>
            <person name="Yang H.T."/>
            <person name="Sudianto E."/>
            <person name="Hsu M.H."/>
            <person name="Wu K.P."/>
            <person name="Wang L.N."/>
            <person name="Leebens-Mack J.H."/>
            <person name="Tsai I.J."/>
        </authorList>
    </citation>
    <scope>NUCLEOTIDE SEQUENCE [LARGE SCALE GENOMIC DNA]</scope>
    <source>
        <strain evidence="4">cv. Chaw 1501</strain>
        <tissue evidence="2">Young leaves</tissue>
    </source>
</reference>
<evidence type="ECO:0000259" key="1">
    <source>
        <dbReference type="Pfam" id="PF23622"/>
    </source>
</evidence>
<dbReference type="EMBL" id="QPKB01000367">
    <property type="protein sequence ID" value="RWR97996.1"/>
    <property type="molecule type" value="Genomic_DNA"/>
</dbReference>
<gene>
    <name evidence="2" type="ORF">CKAN_01721600</name>
    <name evidence="3" type="ORF">CKAN_02748000</name>
</gene>
<dbReference type="PROSITE" id="PS51257">
    <property type="entry name" value="PROKAR_LIPOPROTEIN"/>
    <property type="match status" value="1"/>
</dbReference>
<dbReference type="InterPro" id="IPR032675">
    <property type="entry name" value="LRR_dom_sf"/>
</dbReference>
<evidence type="ECO:0000313" key="4">
    <source>
        <dbReference type="Proteomes" id="UP000283530"/>
    </source>
</evidence>
<dbReference type="EMBL" id="QPKB01000007">
    <property type="protein sequence ID" value="RWR88222.1"/>
    <property type="molecule type" value="Genomic_DNA"/>
</dbReference>
<evidence type="ECO:0000313" key="3">
    <source>
        <dbReference type="EMBL" id="RWR97996.1"/>
    </source>
</evidence>
<dbReference type="Pfam" id="PF23622">
    <property type="entry name" value="LRR_At1g61320_AtMIF1"/>
    <property type="match status" value="1"/>
</dbReference>
<accession>A0A3S3MXQ2</accession>
<organism evidence="2 4">
    <name type="scientific">Cinnamomum micranthum f. kanehirae</name>
    <dbReference type="NCBI Taxonomy" id="337451"/>
    <lineage>
        <taxon>Eukaryota</taxon>
        <taxon>Viridiplantae</taxon>
        <taxon>Streptophyta</taxon>
        <taxon>Embryophyta</taxon>
        <taxon>Tracheophyta</taxon>
        <taxon>Spermatophyta</taxon>
        <taxon>Magnoliopsida</taxon>
        <taxon>Magnoliidae</taxon>
        <taxon>Laurales</taxon>
        <taxon>Lauraceae</taxon>
        <taxon>Cinnamomum</taxon>
    </lineage>
</organism>
<dbReference type="AlphaFoldDB" id="A0A3S3MXQ2"/>
<dbReference type="PANTHER" id="PTHR34145">
    <property type="entry name" value="OS02G0105600 PROTEIN"/>
    <property type="match status" value="1"/>
</dbReference>
<sequence>MRVEVTKFNALKSLHLVRIKLSTSALGTILSACQLLETLVLDNCVNLDYVEIPCGENMLLTSLTIVDCIPLDEGVRICAPKLEDFKYYGAFEGFELDDVASNKKVDLDFGVEHVLRFGGSTLRPARIL</sequence>
<keyword evidence="4" id="KW-1185">Reference proteome</keyword>
<feature type="domain" description="At1g61320/AtMIF1 LRR" evidence="1">
    <location>
        <begin position="3"/>
        <end position="106"/>
    </location>
</feature>
<dbReference type="OrthoDB" id="976179at2759"/>
<comment type="caution">
    <text evidence="2">The sequence shown here is derived from an EMBL/GenBank/DDBJ whole genome shotgun (WGS) entry which is preliminary data.</text>
</comment>